<dbReference type="Proteomes" id="UP000265497">
    <property type="component" value="Unassembled WGS sequence"/>
</dbReference>
<gene>
    <name evidence="1" type="ORF">CCAND38_100044</name>
    <name evidence="2" type="ORF">CKY20_09590</name>
</gene>
<evidence type="ECO:0000313" key="2">
    <source>
        <dbReference type="EMBL" id="RIY35622.1"/>
    </source>
</evidence>
<dbReference type="EMBL" id="NSDI01000010">
    <property type="protein sequence ID" value="RIY35622.1"/>
    <property type="molecule type" value="Genomic_DNA"/>
</dbReference>
<evidence type="ECO:0000313" key="4">
    <source>
        <dbReference type="Proteomes" id="UP000265497"/>
    </source>
</evidence>
<proteinExistence type="predicted"/>
<dbReference type="PROSITE" id="PS51257">
    <property type="entry name" value="PROKAR_LIPOPROTEIN"/>
    <property type="match status" value="1"/>
</dbReference>
<dbReference type="AlphaFoldDB" id="A0A0B7HVK0"/>
<accession>A0A0B7HVK0</accession>
<evidence type="ECO:0000313" key="1">
    <source>
        <dbReference type="EMBL" id="CEN43390.1"/>
    </source>
</evidence>
<reference evidence="1 3" key="1">
    <citation type="submission" date="2015-01" db="EMBL/GenBank/DDBJ databases">
        <authorList>
            <person name="Xiang T."/>
            <person name="Song Y."/>
            <person name="Huang L."/>
            <person name="Wang B."/>
            <person name="Wu P."/>
        </authorList>
    </citation>
    <scope>NUCLEOTIDE SEQUENCE [LARGE SCALE GENOMIC DNA]</scope>
    <source>
        <strain evidence="1 3">CcD38</strain>
    </source>
</reference>
<dbReference type="Proteomes" id="UP000045051">
    <property type="component" value="Unassembled WGS sequence"/>
</dbReference>
<sequence>MRKILFLLGFVALSIATLGIYSCQKSEDNNKSKIEEGRTISDEYIDLIGEKHNEFLKIILNNNYSATDKFEGLLVQKQMLLEKHLNGVESGSHIKGLFSKNINDGNKGEQYSQTLRDNLSDKSNFIYFQKVLDFLRDESKNKDVDAISDFVEKIKNQMLKEDVNVRDYEAFLVFTSVLKKSSEFWLPKKLGGQGQYAYYKNTLKRIVYMSNSENSNSESAGDDDKWRRCLSDVLEADGMSASIGFIISAGVAAGSGGTLAIPALIGVAIESGATSAWAYYRSSNC</sequence>
<dbReference type="EMBL" id="CDOI01000002">
    <property type="protein sequence ID" value="CEN43390.1"/>
    <property type="molecule type" value="Genomic_DNA"/>
</dbReference>
<keyword evidence="3" id="KW-1185">Reference proteome</keyword>
<reference evidence="2 4" key="2">
    <citation type="submission" date="2017-08" db="EMBL/GenBank/DDBJ databases">
        <title>Capnocytophaga canis 17-158 assembly.</title>
        <authorList>
            <person name="Gulvik C.A."/>
        </authorList>
    </citation>
    <scope>NUCLEOTIDE SEQUENCE [LARGE SCALE GENOMIC DNA]</scope>
    <source>
        <strain evidence="2 4">17-158</strain>
    </source>
</reference>
<evidence type="ECO:0000313" key="3">
    <source>
        <dbReference type="Proteomes" id="UP000045051"/>
    </source>
</evidence>
<name>A0A0B7HVK0_9FLAO</name>
<evidence type="ECO:0008006" key="5">
    <source>
        <dbReference type="Google" id="ProtNLM"/>
    </source>
</evidence>
<protein>
    <recommendedName>
        <fullName evidence="5">Lipoprotein</fullName>
    </recommendedName>
</protein>
<dbReference type="RefSeq" id="WP_042343060.1">
    <property type="nucleotide sequence ID" value="NZ_CDOI01000002.1"/>
</dbReference>
<organism evidence="1 3">
    <name type="scientific">Capnocytophaga canis</name>
    <dbReference type="NCBI Taxonomy" id="1848903"/>
    <lineage>
        <taxon>Bacteria</taxon>
        <taxon>Pseudomonadati</taxon>
        <taxon>Bacteroidota</taxon>
        <taxon>Flavobacteriia</taxon>
        <taxon>Flavobacteriales</taxon>
        <taxon>Flavobacteriaceae</taxon>
        <taxon>Capnocytophaga</taxon>
    </lineage>
</organism>